<comment type="subcellular location">
    <subcellularLocation>
        <location evidence="1">Vacuole membrane</location>
        <topology evidence="1">Multi-pass membrane protein</topology>
    </subcellularLocation>
</comment>
<dbReference type="PANTHER" id="PTHR46140">
    <property type="entry name" value="VACUOLAR TRANSPORTER CHAPERONE 1-RELATED"/>
    <property type="match status" value="1"/>
</dbReference>
<evidence type="ECO:0000256" key="1">
    <source>
        <dbReference type="ARBA" id="ARBA00004128"/>
    </source>
</evidence>
<dbReference type="InterPro" id="IPR018966">
    <property type="entry name" value="VTC_domain"/>
</dbReference>
<accession>A0A9P4NUT7</accession>
<evidence type="ECO:0000313" key="9">
    <source>
        <dbReference type="EMBL" id="KAF2431788.1"/>
    </source>
</evidence>
<feature type="region of interest" description="Disordered" evidence="6">
    <location>
        <begin position="196"/>
        <end position="217"/>
    </location>
</feature>
<dbReference type="EMBL" id="MU007029">
    <property type="protein sequence ID" value="KAF2431788.1"/>
    <property type="molecule type" value="Genomic_DNA"/>
</dbReference>
<dbReference type="GO" id="GO:0016237">
    <property type="term" value="P:microautophagy"/>
    <property type="evidence" value="ECO:0007669"/>
    <property type="project" value="TreeGrafter"/>
</dbReference>
<feature type="transmembrane region" description="Helical" evidence="7">
    <location>
        <begin position="812"/>
        <end position="835"/>
    </location>
</feature>
<dbReference type="AlphaFoldDB" id="A0A9P4NUT7"/>
<feature type="compositionally biased region" description="Basic and acidic residues" evidence="6">
    <location>
        <begin position="392"/>
        <end position="401"/>
    </location>
</feature>
<dbReference type="OrthoDB" id="5588846at2759"/>
<feature type="region of interest" description="Disordered" evidence="6">
    <location>
        <begin position="706"/>
        <end position="742"/>
    </location>
</feature>
<reference evidence="9" key="1">
    <citation type="journal article" date="2020" name="Stud. Mycol.">
        <title>101 Dothideomycetes genomes: a test case for predicting lifestyles and emergence of pathogens.</title>
        <authorList>
            <person name="Haridas S."/>
            <person name="Albert R."/>
            <person name="Binder M."/>
            <person name="Bloem J."/>
            <person name="Labutti K."/>
            <person name="Salamov A."/>
            <person name="Andreopoulos B."/>
            <person name="Baker S."/>
            <person name="Barry K."/>
            <person name="Bills G."/>
            <person name="Bluhm B."/>
            <person name="Cannon C."/>
            <person name="Castanera R."/>
            <person name="Culley D."/>
            <person name="Daum C."/>
            <person name="Ezra D."/>
            <person name="Gonzalez J."/>
            <person name="Henrissat B."/>
            <person name="Kuo A."/>
            <person name="Liang C."/>
            <person name="Lipzen A."/>
            <person name="Lutzoni F."/>
            <person name="Magnuson J."/>
            <person name="Mondo S."/>
            <person name="Nolan M."/>
            <person name="Ohm R."/>
            <person name="Pangilinan J."/>
            <person name="Park H.-J."/>
            <person name="Ramirez L."/>
            <person name="Alfaro M."/>
            <person name="Sun H."/>
            <person name="Tritt A."/>
            <person name="Yoshinaga Y."/>
            <person name="Zwiers L.-H."/>
            <person name="Turgeon B."/>
            <person name="Goodwin S."/>
            <person name="Spatafora J."/>
            <person name="Crous P."/>
            <person name="Grigoriev I."/>
        </authorList>
    </citation>
    <scope>NUCLEOTIDE SEQUENCE</scope>
    <source>
        <strain evidence="9">CBS 130266</strain>
    </source>
</reference>
<dbReference type="Gene3D" id="3.20.100.30">
    <property type="entry name" value="VTC, catalytic tunnel domain"/>
    <property type="match status" value="1"/>
</dbReference>
<evidence type="ECO:0000313" key="10">
    <source>
        <dbReference type="Proteomes" id="UP000800235"/>
    </source>
</evidence>
<proteinExistence type="predicted"/>
<feature type="compositionally biased region" description="Polar residues" evidence="6">
    <location>
        <begin position="207"/>
        <end position="217"/>
    </location>
</feature>
<name>A0A9P4NUT7_9PEZI</name>
<dbReference type="GO" id="GO:0007034">
    <property type="term" value="P:vacuolar transport"/>
    <property type="evidence" value="ECO:0007669"/>
    <property type="project" value="TreeGrafter"/>
</dbReference>
<keyword evidence="5 7" id="KW-0472">Membrane</keyword>
<comment type="caution">
    <text evidence="9">The sequence shown here is derived from an EMBL/GenBank/DDBJ whole genome shotgun (WGS) entry which is preliminary data.</text>
</comment>
<dbReference type="InterPro" id="IPR004331">
    <property type="entry name" value="SPX_dom"/>
</dbReference>
<protein>
    <recommendedName>
        <fullName evidence="8">SPX domain-containing protein</fullName>
    </recommendedName>
</protein>
<evidence type="ECO:0000256" key="2">
    <source>
        <dbReference type="ARBA" id="ARBA00022554"/>
    </source>
</evidence>
<sequence>MKYGETLRQRSIPEWVYYNIDYNEIKHLIKVNTTPGKGKAVSIPGQGQSVERDFENSLYGILLNEHDRIGLFVKSKSFEIQRRLELLDRKLRQLQLRDKSGLEAPHLGKYARLEQDAIKTGEEIQSLSRFIGAQRLAFKKLLKKYQKWTGSDALAVRFRAEVTSRPTSFTNVSLSGQLDDWSDALQIIRAARNPDAATKAKKESVKTPLNETTQRESSNLVASSFNTTIASGSAADFDATFADTPIGQSGTKAVYWVHQDQLIELQVALLQLLRLYLPKHRHGSSSSVSQSSIVTRRSSVSRKDSPMQSEKEDECGFIVLDQLEDYAQRQSRSTVSDSEDFTRKSYAKPAAVARWTAADEVVVSFRQSKDSISTRKTRVRKKHLGALLDTERDCPPWKDSETSNLGDSQKNYSSKDESMPQEMRDLLSKHPDIKPLVAVCSRRTRFVGLSNTVSEGQWCVLDSDISVNDAQQVDLAGKDWASNLSRNATAFPFAVLQVRQEGKLAKSIIDILDKSHLTERIRGFTLSSHAVWECHKPKNMTTPFWLPALARDIRKVPEALPKSRRIGLQSQTTSPQESSSTSDPDPSGSSTAVVTGESSVTSVPTTPIGSQDFDATAPQKKQRRVTYQQEAILRDQASKATHGKGPRYWSEYDHPEDGSDDENGYYLYIDSTASDKFLGQETAEYLYARLKKIFRKHDHSLTVDEENPLLASPFGDEISSSPTDTEDERPKKRNLPKVRTYGTTLPNAPNQRVFSTYSTLLDLASVNVTSPPPSSYRLHIASLSLAASAIICVIIGTLAATGRNRLRGEVDAGILFGVVSSLFFALVGMVSVVTARESMTAIKWVIVSAVFIPLAEMGEKLT</sequence>
<dbReference type="GO" id="GO:0042144">
    <property type="term" value="P:vacuole fusion, non-autophagic"/>
    <property type="evidence" value="ECO:0007669"/>
    <property type="project" value="TreeGrafter"/>
</dbReference>
<feature type="transmembrane region" description="Helical" evidence="7">
    <location>
        <begin position="778"/>
        <end position="800"/>
    </location>
</feature>
<evidence type="ECO:0000259" key="8">
    <source>
        <dbReference type="PROSITE" id="PS51382"/>
    </source>
</evidence>
<evidence type="ECO:0000256" key="5">
    <source>
        <dbReference type="ARBA" id="ARBA00023136"/>
    </source>
</evidence>
<dbReference type="CDD" id="cd14474">
    <property type="entry name" value="SPX_YDR089W"/>
    <property type="match status" value="1"/>
</dbReference>
<dbReference type="Proteomes" id="UP000800235">
    <property type="component" value="Unassembled WGS sequence"/>
</dbReference>
<feature type="compositionally biased region" description="Polar residues" evidence="6">
    <location>
        <begin position="402"/>
        <end position="412"/>
    </location>
</feature>
<feature type="compositionally biased region" description="Polar residues" evidence="6">
    <location>
        <begin position="592"/>
        <end position="609"/>
    </location>
</feature>
<evidence type="ECO:0000256" key="4">
    <source>
        <dbReference type="ARBA" id="ARBA00022989"/>
    </source>
</evidence>
<keyword evidence="10" id="KW-1185">Reference proteome</keyword>
<dbReference type="PROSITE" id="PS51382">
    <property type="entry name" value="SPX"/>
    <property type="match status" value="1"/>
</dbReference>
<feature type="compositionally biased region" description="Basic and acidic residues" evidence="6">
    <location>
        <begin position="413"/>
        <end position="422"/>
    </location>
</feature>
<evidence type="ECO:0000256" key="6">
    <source>
        <dbReference type="SAM" id="MobiDB-lite"/>
    </source>
</evidence>
<dbReference type="GO" id="GO:0006799">
    <property type="term" value="P:polyphosphate biosynthetic process"/>
    <property type="evidence" value="ECO:0007669"/>
    <property type="project" value="UniProtKB-ARBA"/>
</dbReference>
<evidence type="ECO:0000256" key="3">
    <source>
        <dbReference type="ARBA" id="ARBA00022692"/>
    </source>
</evidence>
<feature type="region of interest" description="Disordered" evidence="6">
    <location>
        <begin position="560"/>
        <end position="657"/>
    </location>
</feature>
<organism evidence="9 10">
    <name type="scientific">Tothia fuscella</name>
    <dbReference type="NCBI Taxonomy" id="1048955"/>
    <lineage>
        <taxon>Eukaryota</taxon>
        <taxon>Fungi</taxon>
        <taxon>Dikarya</taxon>
        <taxon>Ascomycota</taxon>
        <taxon>Pezizomycotina</taxon>
        <taxon>Dothideomycetes</taxon>
        <taxon>Pleosporomycetidae</taxon>
        <taxon>Venturiales</taxon>
        <taxon>Cylindrosympodiaceae</taxon>
        <taxon>Tothia</taxon>
    </lineage>
</organism>
<dbReference type="Pfam" id="PF09359">
    <property type="entry name" value="VTC"/>
    <property type="match status" value="1"/>
</dbReference>
<dbReference type="GO" id="GO:0000329">
    <property type="term" value="C:fungal-type vacuole membrane"/>
    <property type="evidence" value="ECO:0007669"/>
    <property type="project" value="TreeGrafter"/>
</dbReference>
<feature type="region of interest" description="Disordered" evidence="6">
    <location>
        <begin position="281"/>
        <end position="311"/>
    </location>
</feature>
<gene>
    <name evidence="9" type="ORF">EJ08DRAFT_695941</name>
</gene>
<feature type="compositionally biased region" description="Low complexity" evidence="6">
    <location>
        <begin position="284"/>
        <end position="298"/>
    </location>
</feature>
<evidence type="ECO:0000256" key="7">
    <source>
        <dbReference type="SAM" id="Phobius"/>
    </source>
</evidence>
<feature type="region of interest" description="Disordered" evidence="6">
    <location>
        <begin position="392"/>
        <end position="422"/>
    </location>
</feature>
<feature type="domain" description="SPX" evidence="8">
    <location>
        <begin position="1"/>
        <end position="159"/>
    </location>
</feature>
<keyword evidence="3 7" id="KW-0812">Transmembrane</keyword>
<dbReference type="InterPro" id="IPR042267">
    <property type="entry name" value="VTC_sf"/>
</dbReference>
<keyword evidence="2" id="KW-0926">Vacuole</keyword>
<dbReference type="InterPro" id="IPR051572">
    <property type="entry name" value="VTC_Complex_Subunit"/>
</dbReference>
<dbReference type="PANTHER" id="PTHR46140:SF1">
    <property type="entry name" value="VACUOLAR TRANSPORTER CHAPERONE COMPLEX SUBUNIT 4-RELATED"/>
    <property type="match status" value="1"/>
</dbReference>
<dbReference type="GO" id="GO:0033254">
    <property type="term" value="C:vacuolar transporter chaperone complex"/>
    <property type="evidence" value="ECO:0007669"/>
    <property type="project" value="TreeGrafter"/>
</dbReference>
<feature type="compositionally biased region" description="Low complexity" evidence="6">
    <location>
        <begin position="569"/>
        <end position="591"/>
    </location>
</feature>
<keyword evidence="4 7" id="KW-1133">Transmembrane helix</keyword>